<accession>A0A2T2Y920</accession>
<protein>
    <recommendedName>
        <fullName evidence="2">Metallo-beta-lactamase domain-containing protein</fullName>
    </recommendedName>
</protein>
<dbReference type="OrthoDB" id="9805728at2"/>
<dbReference type="Pfam" id="PF12706">
    <property type="entry name" value="Lactamase_B_2"/>
    <property type="match status" value="1"/>
</dbReference>
<reference evidence="3 4" key="1">
    <citation type="submission" date="2018-03" db="EMBL/GenBank/DDBJ databases">
        <title>Adhaeribacter sp. HMF7605 Genome sequencing and assembly.</title>
        <authorList>
            <person name="Kang H."/>
            <person name="Kang J."/>
            <person name="Cha I."/>
            <person name="Kim H."/>
            <person name="Joh K."/>
        </authorList>
    </citation>
    <scope>NUCLEOTIDE SEQUENCE [LARGE SCALE GENOMIC DNA]</scope>
    <source>
        <strain evidence="3 4">HMF7605</strain>
    </source>
</reference>
<feature type="domain" description="Metallo-beta-lactamase" evidence="2">
    <location>
        <begin position="41"/>
        <end position="220"/>
    </location>
</feature>
<organism evidence="3 4">
    <name type="scientific">Adhaeribacter arboris</name>
    <dbReference type="NCBI Taxonomy" id="2072846"/>
    <lineage>
        <taxon>Bacteria</taxon>
        <taxon>Pseudomonadati</taxon>
        <taxon>Bacteroidota</taxon>
        <taxon>Cytophagia</taxon>
        <taxon>Cytophagales</taxon>
        <taxon>Hymenobacteraceae</taxon>
        <taxon>Adhaeribacter</taxon>
    </lineage>
</organism>
<dbReference type="SUPFAM" id="SSF56281">
    <property type="entry name" value="Metallo-hydrolase/oxidoreductase"/>
    <property type="match status" value="1"/>
</dbReference>
<dbReference type="PANTHER" id="PTHR43546:SF9">
    <property type="entry name" value="L-ASCORBATE-6-PHOSPHATE LACTONASE ULAG-RELATED"/>
    <property type="match status" value="1"/>
</dbReference>
<keyword evidence="4" id="KW-1185">Reference proteome</keyword>
<dbReference type="InterPro" id="IPR001279">
    <property type="entry name" value="Metallo-B-lactamas"/>
</dbReference>
<dbReference type="AlphaFoldDB" id="A0A2T2Y920"/>
<comment type="caution">
    <text evidence="3">The sequence shown here is derived from an EMBL/GenBank/DDBJ whole genome shotgun (WGS) entry which is preliminary data.</text>
</comment>
<sequence>MNPKISVQLLRHATLIIHIGKQKLLVDPMLASKGELDPVQNCGNNIRIPMVDLPLEKDALQKILSEVDAIVVTHLHRDHWDLAAQTLINKDKLIFCQPSDLDKIKKQGFTNVTPIDQQLIWKDIKIFRTKGKHGSGEIGQKMGEVSGFVFASKQQSVYLAGDTIWCDDVNEALKEHQPTAIIVNAGGAQFLSGGPITMTPEDIRQVYAKQPNAKIIAVHMDTVNHCFVKRTALRKALQENNLVSKVIIPFDGDLIPL</sequence>
<evidence type="ECO:0000259" key="2">
    <source>
        <dbReference type="Pfam" id="PF12706"/>
    </source>
</evidence>
<evidence type="ECO:0000313" key="4">
    <source>
        <dbReference type="Proteomes" id="UP000240357"/>
    </source>
</evidence>
<dbReference type="PANTHER" id="PTHR43546">
    <property type="entry name" value="UPF0173 METAL-DEPENDENT HYDROLASE MJ1163-RELATED"/>
    <property type="match status" value="1"/>
</dbReference>
<keyword evidence="1" id="KW-0378">Hydrolase</keyword>
<proteinExistence type="predicted"/>
<dbReference type="InterPro" id="IPR036866">
    <property type="entry name" value="RibonucZ/Hydroxyglut_hydro"/>
</dbReference>
<dbReference type="EMBL" id="PYFT01000002">
    <property type="protein sequence ID" value="PSR52012.1"/>
    <property type="molecule type" value="Genomic_DNA"/>
</dbReference>
<name>A0A2T2Y920_9BACT</name>
<dbReference type="InterPro" id="IPR050114">
    <property type="entry name" value="UPF0173_UPF0282_UlaG_hydrolase"/>
</dbReference>
<dbReference type="Gene3D" id="3.60.15.10">
    <property type="entry name" value="Ribonuclease Z/Hydroxyacylglutathione hydrolase-like"/>
    <property type="match status" value="1"/>
</dbReference>
<dbReference type="Proteomes" id="UP000240357">
    <property type="component" value="Unassembled WGS sequence"/>
</dbReference>
<dbReference type="GO" id="GO:0016787">
    <property type="term" value="F:hydrolase activity"/>
    <property type="evidence" value="ECO:0007669"/>
    <property type="project" value="UniProtKB-KW"/>
</dbReference>
<evidence type="ECO:0000313" key="3">
    <source>
        <dbReference type="EMBL" id="PSR52012.1"/>
    </source>
</evidence>
<evidence type="ECO:0000256" key="1">
    <source>
        <dbReference type="ARBA" id="ARBA00022801"/>
    </source>
</evidence>
<gene>
    <name evidence="3" type="ORF">AHMF7605_28740</name>
</gene>